<dbReference type="InterPro" id="IPR013096">
    <property type="entry name" value="Cupin_2"/>
</dbReference>
<evidence type="ECO:0000313" key="2">
    <source>
        <dbReference type="EMBL" id="KUG15354.1"/>
    </source>
</evidence>
<sequence length="134" mass="14581">MTTPASQTITRVLYHRILTDDRGNSHFDTVKVGQMLTQAAPPAAPFYVSGDNPASKYRFYTFEPGWIGELHPAPTRQFLALMSGEVEMETTDGTVKKLGPGDLVLLEDTAGKGHVTRNIGKGYAMFLVVPVPAT</sequence>
<dbReference type="Gene3D" id="2.60.120.10">
    <property type="entry name" value="Jelly Rolls"/>
    <property type="match status" value="1"/>
</dbReference>
<comment type="caution">
    <text evidence="2">The sequence shown here is derived from an EMBL/GenBank/DDBJ whole genome shotgun (WGS) entry which is preliminary data.</text>
</comment>
<dbReference type="SUPFAM" id="SSF51182">
    <property type="entry name" value="RmlC-like cupins"/>
    <property type="match status" value="1"/>
</dbReference>
<dbReference type="Pfam" id="PF07883">
    <property type="entry name" value="Cupin_2"/>
    <property type="match status" value="1"/>
</dbReference>
<dbReference type="InterPro" id="IPR011051">
    <property type="entry name" value="RmlC_Cupin_sf"/>
</dbReference>
<organism evidence="2">
    <name type="scientific">hydrocarbon metagenome</name>
    <dbReference type="NCBI Taxonomy" id="938273"/>
    <lineage>
        <taxon>unclassified sequences</taxon>
        <taxon>metagenomes</taxon>
        <taxon>ecological metagenomes</taxon>
    </lineage>
</organism>
<dbReference type="AlphaFoldDB" id="A0A0W8F359"/>
<accession>A0A0W8F359</accession>
<feature type="domain" description="Cupin type-2" evidence="1">
    <location>
        <begin position="59"/>
        <end position="129"/>
    </location>
</feature>
<proteinExistence type="predicted"/>
<dbReference type="EMBL" id="LNQE01001561">
    <property type="protein sequence ID" value="KUG15354.1"/>
    <property type="molecule type" value="Genomic_DNA"/>
</dbReference>
<reference evidence="2" key="1">
    <citation type="journal article" date="2015" name="Proc. Natl. Acad. Sci. U.S.A.">
        <title>Networks of energetic and metabolic interactions define dynamics in microbial communities.</title>
        <authorList>
            <person name="Embree M."/>
            <person name="Liu J.K."/>
            <person name="Al-Bassam M.M."/>
            <person name="Zengler K."/>
        </authorList>
    </citation>
    <scope>NUCLEOTIDE SEQUENCE</scope>
</reference>
<name>A0A0W8F359_9ZZZZ</name>
<gene>
    <name evidence="2" type="ORF">ASZ90_014991</name>
</gene>
<dbReference type="InterPro" id="IPR014710">
    <property type="entry name" value="RmlC-like_jellyroll"/>
</dbReference>
<protein>
    <recommendedName>
        <fullName evidence="1">Cupin type-2 domain-containing protein</fullName>
    </recommendedName>
</protein>
<evidence type="ECO:0000259" key="1">
    <source>
        <dbReference type="Pfam" id="PF07883"/>
    </source>
</evidence>